<dbReference type="Proteomes" id="UP000734854">
    <property type="component" value="Unassembled WGS sequence"/>
</dbReference>
<organism evidence="2 3">
    <name type="scientific">Zingiber officinale</name>
    <name type="common">Ginger</name>
    <name type="synonym">Amomum zingiber</name>
    <dbReference type="NCBI Taxonomy" id="94328"/>
    <lineage>
        <taxon>Eukaryota</taxon>
        <taxon>Viridiplantae</taxon>
        <taxon>Streptophyta</taxon>
        <taxon>Embryophyta</taxon>
        <taxon>Tracheophyta</taxon>
        <taxon>Spermatophyta</taxon>
        <taxon>Magnoliopsida</taxon>
        <taxon>Liliopsida</taxon>
        <taxon>Zingiberales</taxon>
        <taxon>Zingiberaceae</taxon>
        <taxon>Zingiber</taxon>
    </lineage>
</organism>
<comment type="caution">
    <text evidence="2">The sequence shown here is derived from an EMBL/GenBank/DDBJ whole genome shotgun (WGS) entry which is preliminary data.</text>
</comment>
<name>A0A8J5GA83_ZINOF</name>
<evidence type="ECO:0000313" key="2">
    <source>
        <dbReference type="EMBL" id="KAG6498994.1"/>
    </source>
</evidence>
<accession>A0A8J5GA83</accession>
<feature type="compositionally biased region" description="Low complexity" evidence="1">
    <location>
        <begin position="19"/>
        <end position="30"/>
    </location>
</feature>
<feature type="compositionally biased region" description="Basic residues" evidence="1">
    <location>
        <begin position="31"/>
        <end position="44"/>
    </location>
</feature>
<dbReference type="AlphaFoldDB" id="A0A8J5GA83"/>
<evidence type="ECO:0000256" key="1">
    <source>
        <dbReference type="SAM" id="MobiDB-lite"/>
    </source>
</evidence>
<dbReference type="EMBL" id="JACMSC010000011">
    <property type="protein sequence ID" value="KAG6498994.1"/>
    <property type="molecule type" value="Genomic_DNA"/>
</dbReference>
<sequence length="194" mass="21922">MPVNHCLFYLPGAPPFGALPLSSEPRGAQSRSRRGRQRCRRRPLHGGESHCRQAVIGSRIAACEFGLRVPDPNFQDRQLGGDFNRYLKLGLSSAATASSAAAEHKTTLAFALHGGPSDLFSTMWIFESHCVRVARVDHRLNRKRPLRIVDRAKGKVVYLVLRLRDGCGREHIGRRREGRDRALDRDRRFRTCAR</sequence>
<keyword evidence="3" id="KW-1185">Reference proteome</keyword>
<evidence type="ECO:0000313" key="3">
    <source>
        <dbReference type="Proteomes" id="UP000734854"/>
    </source>
</evidence>
<protein>
    <submittedName>
        <fullName evidence="2">Uncharacterized protein</fullName>
    </submittedName>
</protein>
<reference evidence="2 3" key="1">
    <citation type="submission" date="2020-08" db="EMBL/GenBank/DDBJ databases">
        <title>Plant Genome Project.</title>
        <authorList>
            <person name="Zhang R.-G."/>
        </authorList>
    </citation>
    <scope>NUCLEOTIDE SEQUENCE [LARGE SCALE GENOMIC DNA]</scope>
    <source>
        <tissue evidence="2">Rhizome</tissue>
    </source>
</reference>
<proteinExistence type="predicted"/>
<gene>
    <name evidence="2" type="ORF">ZIOFF_038750</name>
</gene>
<feature type="region of interest" description="Disordered" evidence="1">
    <location>
        <begin position="19"/>
        <end position="45"/>
    </location>
</feature>